<sequence>MGLTELKNKLAAIVPETDFKLDERSTLDILNWLKEYAAKIPFDQDRNKFWDSFYFIQENTPEKLADIYQNINKADGHLPAHQAFILAFLKLLETTKVLFNTFPARHRDLYYRELLGLKPRNAQADNVALGITLNPDNAEYLIPKGTLFDAGQDSAGNPLQYASDADLLANQGKLTDLRWYRKDNDSWKSAILLSDSDNIELPENGIRLFSPTPNDVPVLSGYLITSSLFAMSKGVRSIRVTLANEWMGNPNNITAQISSGKHWLSLLVEKAGSNLKLILSLSANDESISPPDALDNMEFNVPVLKLGTVQGPILPKITDIEISISGNSNVRYSSDGSIEKTGATSFPFGQSPLPGSGFNLIAPEWYGTENATVTITPQWVGLPITGFKNWYKGYNPEPENNAFKVTGYLVTPQEKNKLKEASTQKEIEAQPLFDGTNKPQGKSLSFPLPAMNYPIADSQSPNDWPAFIRIELAEQDFMHSQYWQNPTDKNQPYTPQISSLKIEFSAEIKTGQYSVYPLTPFGWDKANAETLPLISNTFYLGFTDVLPGQTLSLYWQLDGIKERLLSWFYLNQENTWSPLDNLVHDQTRNLFNRGGLSTLLPHDASNQASQMPKGRHWLKAQILQTSQAILTDLYWNRKDNDGWKSATPLRLSNNMKLPTNGIQIFSPTSNDIPVLSGYLITWPLFTFLKKGLNITLILGSKWEGNSENIAAKISSGNHWLTLSVEYLSDTDSIKLQLPDDDNNDPISPPDALDNMTFDTPLLKLTTTQDFTLPWIYKICINSNIVLSASDNSEAKITRFPFGQSPSLDSSFSPKVVLPEWVNSEYVSNTTFTITPQWVNLPTENFSSWYKGYANKPTNNNVFKVEGYLVTPYREEKKLDEILSLFDGENAPQGKSLTFTLPDKYYFYSNNHETMSIKIKLAEQDFMHAQYQQRPTGKKQPYTPQLSELQVEFSATAFHQQFSIYPLTPFGKDQAGENITALTHDTFYLGFTDIAPGQTFSLYWQLKGLKDLSLSWFYLSQKNTWKLLNRSTYNQTDNLFESEDQSILLPQDASNQTSQMPSGRYWLKAQIEQEKKQVKIVPPDYPRIKGLLYNATTATLINTVTVEQDYFIRGLAANSIKQPVNSSVAISEVAQPWASWNSRPKEDEQTFLKRVPARLSHRNRALNWGDIVTLLKERFISIFDVKYPSTNELTKIPAPEKRKLIVIPDNRYKDNGDSLRPELNQARLTEMVEWLDRLSSPWTTIEINNPTYVDVPISYELIFASGVNPDYGRHQLQQELSRIYMPWGENTAIGVTPGNRIDYYQLLATIQQSPWVERVTSLTLKKGSPSTDVIGKSVEADDDEVLILVWK</sequence>
<dbReference type="EMBL" id="BX571867">
    <property type="protein sequence ID" value="CAE14732.1"/>
    <property type="molecule type" value="Genomic_DNA"/>
</dbReference>
<evidence type="ECO:0000313" key="2">
    <source>
        <dbReference type="Proteomes" id="UP000002514"/>
    </source>
</evidence>
<protein>
    <submittedName>
        <fullName evidence="1">Photorhabdus luminescens subsp. laumondii TTO1 complete genome segment 9/17</fullName>
    </submittedName>
</protein>
<dbReference type="eggNOG" id="COG3299">
    <property type="taxonomic scope" value="Bacteria"/>
</dbReference>
<dbReference type="HOGENOM" id="CLU_254099_0_0_6"/>
<reference evidence="2" key="1">
    <citation type="journal article" date="2003" name="Nat. Biotechnol.">
        <title>The genome sequence of the entomopathogenic bacterium Photorhabdus luminescens.</title>
        <authorList>
            <person name="Duchaud E."/>
            <person name="Rusniok C."/>
            <person name="Frangeul L."/>
            <person name="Buchrieser C."/>
            <person name="Givaudan A."/>
            <person name="Taourit S."/>
            <person name="Bocs S."/>
            <person name="Boursaux-Eude C."/>
            <person name="Chandler M."/>
            <person name="Charles J.-F."/>
            <person name="Dassa E."/>
            <person name="Derose R."/>
            <person name="Derzelle S."/>
            <person name="Freyssinet G."/>
            <person name="Gaudriault S."/>
            <person name="Medigue C."/>
            <person name="Lanois A."/>
            <person name="Powell K."/>
            <person name="Siguier P."/>
            <person name="Vincent R."/>
            <person name="Wingate V."/>
            <person name="Zouine M."/>
            <person name="Glaser P."/>
            <person name="Boemare N."/>
            <person name="Danchin A."/>
            <person name="Kunst F."/>
        </authorList>
    </citation>
    <scope>NUCLEOTIDE SEQUENCE [LARGE SCALE GENOMIC DNA]</scope>
    <source>
        <strain evidence="2">DSM 15139 / CIP 105565 / TT01</strain>
    </source>
</reference>
<dbReference type="Proteomes" id="UP000002514">
    <property type="component" value="Chromosome"/>
</dbReference>
<dbReference type="KEGG" id="plu:plu2395"/>
<keyword evidence="2" id="KW-1185">Reference proteome</keyword>
<accession>Q7N4E5</accession>
<gene>
    <name evidence="1" type="ordered locus">plu2395</name>
</gene>
<evidence type="ECO:0000313" key="1">
    <source>
        <dbReference type="EMBL" id="CAE14732.1"/>
    </source>
</evidence>
<organism evidence="1 2">
    <name type="scientific">Photorhabdus laumondii subsp. laumondii (strain DSM 15139 / CIP 105565 / TT01)</name>
    <name type="common">Photorhabdus luminescens subsp. laumondii</name>
    <dbReference type="NCBI Taxonomy" id="243265"/>
    <lineage>
        <taxon>Bacteria</taxon>
        <taxon>Pseudomonadati</taxon>
        <taxon>Pseudomonadota</taxon>
        <taxon>Gammaproteobacteria</taxon>
        <taxon>Enterobacterales</taxon>
        <taxon>Morganellaceae</taxon>
        <taxon>Photorhabdus</taxon>
    </lineage>
</organism>
<name>Q7N4E5_PHOLL</name>
<dbReference type="OrthoDB" id="9762853at2"/>
<proteinExistence type="predicted"/>
<dbReference type="RefSeq" id="WP_011146630.1">
    <property type="nucleotide sequence ID" value="NC_005126.1"/>
</dbReference>
<dbReference type="GeneID" id="48848665"/>
<dbReference type="STRING" id="243265.plu2395"/>